<proteinExistence type="predicted"/>
<name>A0A0F9SLW8_9ZZZZ</name>
<dbReference type="Pfam" id="PF01755">
    <property type="entry name" value="Glyco_transf_25"/>
    <property type="match status" value="1"/>
</dbReference>
<dbReference type="EMBL" id="LAZR01001865">
    <property type="protein sequence ID" value="KKN37876.1"/>
    <property type="molecule type" value="Genomic_DNA"/>
</dbReference>
<evidence type="ECO:0000259" key="1">
    <source>
        <dbReference type="Pfam" id="PF01755"/>
    </source>
</evidence>
<dbReference type="InterPro" id="IPR002654">
    <property type="entry name" value="Glyco_trans_25"/>
</dbReference>
<feature type="domain" description="Glycosyl transferase family 25" evidence="1">
    <location>
        <begin position="82"/>
        <end position="203"/>
    </location>
</feature>
<accession>A0A0F9SLW8</accession>
<protein>
    <recommendedName>
        <fullName evidence="1">Glycosyl transferase family 25 domain-containing protein</fullName>
    </recommendedName>
</protein>
<dbReference type="AlphaFoldDB" id="A0A0F9SLW8"/>
<gene>
    <name evidence="2" type="ORF">LCGC14_0759180</name>
</gene>
<sequence>MKAFVITLKDNEYSNKVADRCIESAAKFGLVVEKFYGVDREDAKQFMYDEGLEWTWANNDTEIMMCEKTGLRMHPYGSTDIRAKIGCSMSHYSLWKKCVELDEAILILEHDSVFLQALPEVEFNGICMINDPNGATRKGSQWSNQMKARGTEGVHPKTWITNENERHIPDGLAGNSAYLINPWAAQELINKFHEIGVWPNDATMCQQLFPYLEEYYPFITKPIQGKSTTLT</sequence>
<evidence type="ECO:0000313" key="2">
    <source>
        <dbReference type="EMBL" id="KKN37876.1"/>
    </source>
</evidence>
<reference evidence="2" key="1">
    <citation type="journal article" date="2015" name="Nature">
        <title>Complex archaea that bridge the gap between prokaryotes and eukaryotes.</title>
        <authorList>
            <person name="Spang A."/>
            <person name="Saw J.H."/>
            <person name="Jorgensen S.L."/>
            <person name="Zaremba-Niedzwiedzka K."/>
            <person name="Martijn J."/>
            <person name="Lind A.E."/>
            <person name="van Eijk R."/>
            <person name="Schleper C."/>
            <person name="Guy L."/>
            <person name="Ettema T.J."/>
        </authorList>
    </citation>
    <scope>NUCLEOTIDE SEQUENCE</scope>
</reference>
<comment type="caution">
    <text evidence="2">The sequence shown here is derived from an EMBL/GenBank/DDBJ whole genome shotgun (WGS) entry which is preliminary data.</text>
</comment>
<organism evidence="2">
    <name type="scientific">marine sediment metagenome</name>
    <dbReference type="NCBI Taxonomy" id="412755"/>
    <lineage>
        <taxon>unclassified sequences</taxon>
        <taxon>metagenomes</taxon>
        <taxon>ecological metagenomes</taxon>
    </lineage>
</organism>